<dbReference type="InterPro" id="IPR032675">
    <property type="entry name" value="LRR_dom_sf"/>
</dbReference>
<accession>A0ABR4NDR4</accession>
<protein>
    <submittedName>
        <fullName evidence="2">Uncharacterized protein</fullName>
    </submittedName>
</protein>
<feature type="region of interest" description="Disordered" evidence="1">
    <location>
        <begin position="81"/>
        <end position="107"/>
    </location>
</feature>
<sequence length="107" mass="11919">MARTTGATLCPLILAYLDESQQQRQPSKLLSIDPNVLPKFAGFERLEELHLIHNRITTLDDLVGAVCLPRLRRLFLEGNFGSSWPEERTGQRDSGARVSARASAESL</sequence>
<dbReference type="EMBL" id="JADGIZ020000010">
    <property type="protein sequence ID" value="KAL2917622.1"/>
    <property type="molecule type" value="Genomic_DNA"/>
</dbReference>
<dbReference type="Proteomes" id="UP001527925">
    <property type="component" value="Unassembled WGS sequence"/>
</dbReference>
<keyword evidence="3" id="KW-1185">Reference proteome</keyword>
<gene>
    <name evidence="2" type="ORF">HK105_202908</name>
</gene>
<organism evidence="2 3">
    <name type="scientific">Polyrhizophydium stewartii</name>
    <dbReference type="NCBI Taxonomy" id="2732419"/>
    <lineage>
        <taxon>Eukaryota</taxon>
        <taxon>Fungi</taxon>
        <taxon>Fungi incertae sedis</taxon>
        <taxon>Chytridiomycota</taxon>
        <taxon>Chytridiomycota incertae sedis</taxon>
        <taxon>Chytridiomycetes</taxon>
        <taxon>Rhizophydiales</taxon>
        <taxon>Rhizophydiales incertae sedis</taxon>
        <taxon>Polyrhizophydium</taxon>
    </lineage>
</organism>
<proteinExistence type="predicted"/>
<reference evidence="2 3" key="1">
    <citation type="submission" date="2023-09" db="EMBL/GenBank/DDBJ databases">
        <title>Pangenome analysis of Batrachochytrium dendrobatidis and related Chytrids.</title>
        <authorList>
            <person name="Yacoub M.N."/>
            <person name="Stajich J.E."/>
            <person name="James T.Y."/>
        </authorList>
    </citation>
    <scope>NUCLEOTIDE SEQUENCE [LARGE SCALE GENOMIC DNA]</scope>
    <source>
        <strain evidence="2 3">JEL0888</strain>
    </source>
</reference>
<dbReference type="PROSITE" id="PS51450">
    <property type="entry name" value="LRR"/>
    <property type="match status" value="1"/>
</dbReference>
<dbReference type="InterPro" id="IPR001611">
    <property type="entry name" value="Leu-rich_rpt"/>
</dbReference>
<evidence type="ECO:0000313" key="2">
    <source>
        <dbReference type="EMBL" id="KAL2917622.1"/>
    </source>
</evidence>
<dbReference type="Gene3D" id="3.80.10.10">
    <property type="entry name" value="Ribonuclease Inhibitor"/>
    <property type="match status" value="1"/>
</dbReference>
<name>A0ABR4NDR4_9FUNG</name>
<evidence type="ECO:0000256" key="1">
    <source>
        <dbReference type="SAM" id="MobiDB-lite"/>
    </source>
</evidence>
<dbReference type="SUPFAM" id="SSF52058">
    <property type="entry name" value="L domain-like"/>
    <property type="match status" value="1"/>
</dbReference>
<feature type="compositionally biased region" description="Basic and acidic residues" evidence="1">
    <location>
        <begin position="85"/>
        <end position="95"/>
    </location>
</feature>
<evidence type="ECO:0000313" key="3">
    <source>
        <dbReference type="Proteomes" id="UP001527925"/>
    </source>
</evidence>
<comment type="caution">
    <text evidence="2">The sequence shown here is derived from an EMBL/GenBank/DDBJ whole genome shotgun (WGS) entry which is preliminary data.</text>
</comment>